<protein>
    <recommendedName>
        <fullName evidence="4">Cuticle protein 6</fullName>
    </recommendedName>
</protein>
<accession>A0A1A9UJC9</accession>
<sequence length="415" mass="46633">HTFISDCDFNFKLAARCCDIIVHILSWQRQNYVTATDQYHIQTDEGPERYFRYQTHNGQFRKEKRLQDGTVIGTEAWIDAAGYLRLKDYMADKQGYRILKSKILYVGKGTEIQDALKSAKSIPAQSGALVDGKEGLYSRPNSIPVISKTNYAFTGSASGTDFSTTVNPPILGYLSPQEAAKLKPITYLGFDHYPNELPVAPKIKLRTNHQLNDNLNQHDEYRGSATTERSQSAVPLPVQEIRPPYQSKYREYGIGIAPVLPTPITVNEAASKYGKYSTPAPFANVPTKFATTANSGYNYDTPPYRSPSQTSSSLPAHVNALLPLYERPRLPQYNGITNTQQGFRYILPHHYHEESQINESKKAGSFGYVDPFGIRRVVYYNASPEKGFVHRNRNRYVGVDGVPFDEPKPSEGESV</sequence>
<dbReference type="AlphaFoldDB" id="A0A1A9UJC9"/>
<dbReference type="Proteomes" id="UP000078200">
    <property type="component" value="Unassembled WGS sequence"/>
</dbReference>
<dbReference type="PROSITE" id="PS51155">
    <property type="entry name" value="CHIT_BIND_RR_2"/>
    <property type="match status" value="2"/>
</dbReference>
<evidence type="ECO:0000313" key="2">
    <source>
        <dbReference type="EnsemblMetazoa" id="GAUT006705-PA"/>
    </source>
</evidence>
<dbReference type="PANTHER" id="PTHR10380:SF206">
    <property type="entry name" value="GH27759P"/>
    <property type="match status" value="1"/>
</dbReference>
<evidence type="ECO:0008006" key="4">
    <source>
        <dbReference type="Google" id="ProtNLM"/>
    </source>
</evidence>
<dbReference type="VEuPathDB" id="VectorBase:GAUT006705"/>
<dbReference type="InterPro" id="IPR050468">
    <property type="entry name" value="Cuticle_Struct_Prot"/>
</dbReference>
<dbReference type="GO" id="GO:0008010">
    <property type="term" value="F:structural constituent of chitin-based larval cuticle"/>
    <property type="evidence" value="ECO:0007669"/>
    <property type="project" value="TreeGrafter"/>
</dbReference>
<dbReference type="Pfam" id="PF00379">
    <property type="entry name" value="Chitin_bind_4"/>
    <property type="match status" value="2"/>
</dbReference>
<dbReference type="PANTHER" id="PTHR10380">
    <property type="entry name" value="CUTICLE PROTEIN"/>
    <property type="match status" value="1"/>
</dbReference>
<dbReference type="InterPro" id="IPR000618">
    <property type="entry name" value="Insect_cuticle"/>
</dbReference>
<dbReference type="STRING" id="7395.A0A1A9UJC9"/>
<name>A0A1A9UJC9_GLOAU</name>
<dbReference type="GO" id="GO:0062129">
    <property type="term" value="C:chitin-based extracellular matrix"/>
    <property type="evidence" value="ECO:0007669"/>
    <property type="project" value="TreeGrafter"/>
</dbReference>
<organism evidence="2 3">
    <name type="scientific">Glossina austeni</name>
    <name type="common">Savannah tsetse fly</name>
    <dbReference type="NCBI Taxonomy" id="7395"/>
    <lineage>
        <taxon>Eukaryota</taxon>
        <taxon>Metazoa</taxon>
        <taxon>Ecdysozoa</taxon>
        <taxon>Arthropoda</taxon>
        <taxon>Hexapoda</taxon>
        <taxon>Insecta</taxon>
        <taxon>Pterygota</taxon>
        <taxon>Neoptera</taxon>
        <taxon>Endopterygota</taxon>
        <taxon>Diptera</taxon>
        <taxon>Brachycera</taxon>
        <taxon>Muscomorpha</taxon>
        <taxon>Hippoboscoidea</taxon>
        <taxon>Glossinidae</taxon>
        <taxon>Glossina</taxon>
    </lineage>
</organism>
<keyword evidence="3" id="KW-1185">Reference proteome</keyword>
<proteinExistence type="predicted"/>
<evidence type="ECO:0000256" key="1">
    <source>
        <dbReference type="PROSITE-ProRule" id="PRU00497"/>
    </source>
</evidence>
<dbReference type="EnsemblMetazoa" id="GAUT006705-RA">
    <property type="protein sequence ID" value="GAUT006705-PA"/>
    <property type="gene ID" value="GAUT006705"/>
</dbReference>
<reference evidence="2" key="1">
    <citation type="submission" date="2020-05" db="UniProtKB">
        <authorList>
            <consortium name="EnsemblMetazoa"/>
        </authorList>
    </citation>
    <scope>IDENTIFICATION</scope>
    <source>
        <strain evidence="2">TTRI</strain>
    </source>
</reference>
<evidence type="ECO:0000313" key="3">
    <source>
        <dbReference type="Proteomes" id="UP000078200"/>
    </source>
</evidence>
<keyword evidence="1" id="KW-0193">Cuticle</keyword>